<evidence type="ECO:0008006" key="3">
    <source>
        <dbReference type="Google" id="ProtNLM"/>
    </source>
</evidence>
<comment type="caution">
    <text evidence="1">The sequence shown here is derived from an EMBL/GenBank/DDBJ whole genome shotgun (WGS) entry which is preliminary data.</text>
</comment>
<protein>
    <recommendedName>
        <fullName evidence="3">DNA-binding protein</fullName>
    </recommendedName>
</protein>
<sequence length="100" mass="12005">MMGVEKMEKPQFEVKVILGEEQKQQIYTEYLSDLQSVLKSVKENNGKRYMYQKELMNYLRIGMTTLNEMIDNGLPYVWLGNKKMFDMQDVESYLNERKVY</sequence>
<dbReference type="Proteomes" id="UP000003764">
    <property type="component" value="Unassembled WGS sequence"/>
</dbReference>
<reference evidence="1 2" key="1">
    <citation type="submission" date="2010-04" db="EMBL/GenBank/DDBJ databases">
        <authorList>
            <person name="Muzny D."/>
            <person name="Qin X."/>
            <person name="Deng J."/>
            <person name="Jiang H."/>
            <person name="Liu Y."/>
            <person name="Qu J."/>
            <person name="Song X.-Z."/>
            <person name="Zhang L."/>
            <person name="Thornton R."/>
            <person name="Coyle M."/>
            <person name="Francisco L."/>
            <person name="Jackson L."/>
            <person name="Javaid M."/>
            <person name="Korchina V."/>
            <person name="Kovar C."/>
            <person name="Mata R."/>
            <person name="Mathew T."/>
            <person name="Ngo R."/>
            <person name="Nguyen L."/>
            <person name="Nguyen N."/>
            <person name="Okwuonu G."/>
            <person name="Ongeri F."/>
            <person name="Pham C."/>
            <person name="Simmons D."/>
            <person name="Wilczek-Boney K."/>
            <person name="Hale W."/>
            <person name="Jakkamsetti A."/>
            <person name="Pham P."/>
            <person name="Ruth R."/>
            <person name="San Lucas F."/>
            <person name="Warren J."/>
            <person name="Zhang J."/>
            <person name="Zhao Z."/>
            <person name="Zhou C."/>
            <person name="Zhu D."/>
            <person name="Lee S."/>
            <person name="Bess C."/>
            <person name="Blankenburg K."/>
            <person name="Forbes L."/>
            <person name="Fu Q."/>
            <person name="Gubbala S."/>
            <person name="Hirani K."/>
            <person name="Jayaseelan J.C."/>
            <person name="Lara F."/>
            <person name="Munidasa M."/>
            <person name="Palculict T."/>
            <person name="Patil S."/>
            <person name="Pu L.-L."/>
            <person name="Saada N."/>
            <person name="Tang L."/>
            <person name="Weissenberger G."/>
            <person name="Zhu Y."/>
            <person name="Hemphill L."/>
            <person name="Shang Y."/>
            <person name="Youmans B."/>
            <person name="Ayvaz T."/>
            <person name="Ross M."/>
            <person name="Santibanez J."/>
            <person name="Aqrawi P."/>
            <person name="Gross S."/>
            <person name="Joshi V."/>
            <person name="Fowler G."/>
            <person name="Nazareth L."/>
            <person name="Reid J."/>
            <person name="Worley K."/>
            <person name="Petrosino J."/>
            <person name="Highlander S."/>
            <person name="Gibbs R."/>
            <person name="Gibbs R."/>
        </authorList>
    </citation>
    <scope>NUCLEOTIDE SEQUENCE [LARGE SCALE GENOMIC DNA]</scope>
    <source>
        <strain evidence="1 2">ATCC 11563</strain>
    </source>
</reference>
<proteinExistence type="predicted"/>
<evidence type="ECO:0000313" key="2">
    <source>
        <dbReference type="Proteomes" id="UP000003764"/>
    </source>
</evidence>
<dbReference type="InterPro" id="IPR009061">
    <property type="entry name" value="DNA-bd_dom_put_sf"/>
</dbReference>
<accession>A0ABN0A983</accession>
<gene>
    <name evidence="1" type="ORF">HMPREF0061_0795</name>
</gene>
<name>A0ABN0A983_AERVM</name>
<dbReference type="EMBL" id="ADNT01000059">
    <property type="protein sequence ID" value="EFG49869.1"/>
    <property type="molecule type" value="Genomic_DNA"/>
</dbReference>
<keyword evidence="2" id="KW-1185">Reference proteome</keyword>
<evidence type="ECO:0000313" key="1">
    <source>
        <dbReference type="EMBL" id="EFG49869.1"/>
    </source>
</evidence>
<dbReference type="SUPFAM" id="SSF46955">
    <property type="entry name" value="Putative DNA-binding domain"/>
    <property type="match status" value="1"/>
</dbReference>
<organism evidence="1 2">
    <name type="scientific">Aerococcus viridans (strain ATCC 11563 / DSM 20340 / CCUG 4311 / JCM 20461 / NBRC 12219 / NCTC 8251 / M1)</name>
    <dbReference type="NCBI Taxonomy" id="655812"/>
    <lineage>
        <taxon>Bacteria</taxon>
        <taxon>Bacillati</taxon>
        <taxon>Bacillota</taxon>
        <taxon>Bacilli</taxon>
        <taxon>Lactobacillales</taxon>
        <taxon>Aerococcaceae</taxon>
        <taxon>Aerococcus</taxon>
    </lineage>
</organism>